<reference evidence="1 2" key="2">
    <citation type="journal article" date="2022" name="Mol. Ecol. Resour.">
        <title>The genomes of chicory, endive, great burdock and yacon provide insights into Asteraceae paleo-polyploidization history and plant inulin production.</title>
        <authorList>
            <person name="Fan W."/>
            <person name="Wang S."/>
            <person name="Wang H."/>
            <person name="Wang A."/>
            <person name="Jiang F."/>
            <person name="Liu H."/>
            <person name="Zhao H."/>
            <person name="Xu D."/>
            <person name="Zhang Y."/>
        </authorList>
    </citation>
    <scope>NUCLEOTIDE SEQUENCE [LARGE SCALE GENOMIC DNA]</scope>
    <source>
        <strain evidence="2">cv. Punajuju</strain>
        <tissue evidence="1">Leaves</tissue>
    </source>
</reference>
<gene>
    <name evidence="1" type="ORF">L2E82_42578</name>
</gene>
<keyword evidence="2" id="KW-1185">Reference proteome</keyword>
<reference evidence="2" key="1">
    <citation type="journal article" date="2022" name="Mol. Ecol. Resour.">
        <title>The genomes of chicory, endive, great burdock and yacon provide insights into Asteraceae palaeo-polyploidization history and plant inulin production.</title>
        <authorList>
            <person name="Fan W."/>
            <person name="Wang S."/>
            <person name="Wang H."/>
            <person name="Wang A."/>
            <person name="Jiang F."/>
            <person name="Liu H."/>
            <person name="Zhao H."/>
            <person name="Xu D."/>
            <person name="Zhang Y."/>
        </authorList>
    </citation>
    <scope>NUCLEOTIDE SEQUENCE [LARGE SCALE GENOMIC DNA]</scope>
    <source>
        <strain evidence="2">cv. Punajuju</strain>
    </source>
</reference>
<accession>A0ACB8ZLB0</accession>
<sequence>MALVSSHSCDDLFDRNHKEGDFEGTVLISRRPSSALVAFSASDSSPEKGRLEAVVDPIMAFDQSLIHLRPRPLCQAPDVDPPLYFCHCISTPPLTPPSYAPDDAASATFAPLGLLHQTIMSIRLPFSIQKATVEKWIDGRERRFDHVLVPFTESDHLQSVTSEEQKLHLSPGWPM</sequence>
<evidence type="ECO:0000313" key="2">
    <source>
        <dbReference type="Proteomes" id="UP001055811"/>
    </source>
</evidence>
<dbReference type="Proteomes" id="UP001055811">
    <property type="component" value="Linkage Group LG08"/>
</dbReference>
<dbReference type="EMBL" id="CM042016">
    <property type="protein sequence ID" value="KAI3698767.1"/>
    <property type="molecule type" value="Genomic_DNA"/>
</dbReference>
<protein>
    <submittedName>
        <fullName evidence="1">Uncharacterized protein</fullName>
    </submittedName>
</protein>
<comment type="caution">
    <text evidence="1">The sequence shown here is derived from an EMBL/GenBank/DDBJ whole genome shotgun (WGS) entry which is preliminary data.</text>
</comment>
<name>A0ACB8ZLB0_CICIN</name>
<proteinExistence type="predicted"/>
<organism evidence="1 2">
    <name type="scientific">Cichorium intybus</name>
    <name type="common">Chicory</name>
    <dbReference type="NCBI Taxonomy" id="13427"/>
    <lineage>
        <taxon>Eukaryota</taxon>
        <taxon>Viridiplantae</taxon>
        <taxon>Streptophyta</taxon>
        <taxon>Embryophyta</taxon>
        <taxon>Tracheophyta</taxon>
        <taxon>Spermatophyta</taxon>
        <taxon>Magnoliopsida</taxon>
        <taxon>eudicotyledons</taxon>
        <taxon>Gunneridae</taxon>
        <taxon>Pentapetalae</taxon>
        <taxon>asterids</taxon>
        <taxon>campanulids</taxon>
        <taxon>Asterales</taxon>
        <taxon>Asteraceae</taxon>
        <taxon>Cichorioideae</taxon>
        <taxon>Cichorieae</taxon>
        <taxon>Cichoriinae</taxon>
        <taxon>Cichorium</taxon>
    </lineage>
</organism>
<evidence type="ECO:0000313" key="1">
    <source>
        <dbReference type="EMBL" id="KAI3698767.1"/>
    </source>
</evidence>